<name>A0A2W6NAC9_9BACL</name>
<organism evidence="1 2">
    <name type="scientific">Paenibacillus silvae</name>
    <dbReference type="NCBI Taxonomy" id="1325358"/>
    <lineage>
        <taxon>Bacteria</taxon>
        <taxon>Bacillati</taxon>
        <taxon>Bacillota</taxon>
        <taxon>Bacilli</taxon>
        <taxon>Bacillales</taxon>
        <taxon>Paenibacillaceae</taxon>
        <taxon>Paenibacillus</taxon>
    </lineage>
</organism>
<gene>
    <name evidence="1" type="ORF">DN757_25290</name>
</gene>
<dbReference type="Proteomes" id="UP000249204">
    <property type="component" value="Unassembled WGS sequence"/>
</dbReference>
<accession>A0A2W6NAC9</accession>
<reference evidence="1 2" key="1">
    <citation type="submission" date="2018-06" db="EMBL/GenBank/DDBJ databases">
        <title>Isolation of heavy metals resistant Paenibacillus silvae NC2 from Gold-Copper mine in ZiJin, China.</title>
        <authorList>
            <person name="Xu J."/>
            <person name="Mazhar H.S."/>
            <person name="Rensing C."/>
        </authorList>
    </citation>
    <scope>NUCLEOTIDE SEQUENCE [LARGE SCALE GENOMIC DNA]</scope>
    <source>
        <strain evidence="1 2">NC2</strain>
    </source>
</reference>
<dbReference type="AlphaFoldDB" id="A0A2W6NAC9"/>
<dbReference type="RefSeq" id="WP_111272941.1">
    <property type="nucleotide sequence ID" value="NZ_QKWW01000085.1"/>
</dbReference>
<comment type="caution">
    <text evidence="1">The sequence shown here is derived from an EMBL/GenBank/DDBJ whole genome shotgun (WGS) entry which is preliminary data.</text>
</comment>
<sequence>MKCIISPEATLIPYPMPANDLQKAYFGIFECLEKLTIRRKLILGKSQLFDANLNDPYEIASLGIVSGKKAEISTK</sequence>
<protein>
    <submittedName>
        <fullName evidence="1">Uncharacterized protein</fullName>
    </submittedName>
</protein>
<dbReference type="EMBL" id="QKWW01000085">
    <property type="protein sequence ID" value="PZT52904.1"/>
    <property type="molecule type" value="Genomic_DNA"/>
</dbReference>
<evidence type="ECO:0000313" key="2">
    <source>
        <dbReference type="Proteomes" id="UP000249204"/>
    </source>
</evidence>
<evidence type="ECO:0000313" key="1">
    <source>
        <dbReference type="EMBL" id="PZT52904.1"/>
    </source>
</evidence>
<proteinExistence type="predicted"/>